<evidence type="ECO:0000256" key="1">
    <source>
        <dbReference type="ARBA" id="ARBA00022490"/>
    </source>
</evidence>
<proteinExistence type="inferred from homology"/>
<keyword evidence="2 5" id="KW-0690">Ribosome biogenesis</keyword>
<dbReference type="Gene3D" id="1.10.60.30">
    <property type="entry name" value="PSPTO4464-like domains"/>
    <property type="match status" value="2"/>
</dbReference>
<keyword evidence="3 5" id="KW-0699">rRNA-binding</keyword>
<dbReference type="NCBIfam" id="NF003593">
    <property type="entry name" value="PRK05255.1-1"/>
    <property type="match status" value="1"/>
</dbReference>
<protein>
    <recommendedName>
        <fullName evidence="5">Dual-action ribosomal maturation protein DarP</fullName>
    </recommendedName>
    <alternativeName>
        <fullName evidence="5">Large ribosomal subunit assembly factor DarP</fullName>
    </alternativeName>
</protein>
<comment type="caution">
    <text evidence="6">The sequence shown here is derived from an EMBL/GenBank/DDBJ whole genome shotgun (WGS) entry which is preliminary data.</text>
</comment>
<dbReference type="PANTHER" id="PTHR38101:SF1">
    <property type="entry name" value="UPF0307 PROTEIN YJGA"/>
    <property type="match status" value="1"/>
</dbReference>
<dbReference type="CDD" id="cd16331">
    <property type="entry name" value="YjgA-like"/>
    <property type="match status" value="1"/>
</dbReference>
<comment type="subcellular location">
    <subcellularLocation>
        <location evidence="5">Cytoplasm</location>
    </subcellularLocation>
    <text evidence="5">Associates with late stage pre-50S ribosomal subunits.</text>
</comment>
<dbReference type="InterPro" id="IPR006839">
    <property type="entry name" value="DarP"/>
</dbReference>
<evidence type="ECO:0000256" key="3">
    <source>
        <dbReference type="ARBA" id="ARBA00022730"/>
    </source>
</evidence>
<comment type="similarity">
    <text evidence="5">Belongs to the DarP family.</text>
</comment>
<keyword evidence="4 5" id="KW-0694">RNA-binding</keyword>
<keyword evidence="7" id="KW-1185">Reference proteome</keyword>
<keyword evidence="1 5" id="KW-0963">Cytoplasm</keyword>
<gene>
    <name evidence="6" type="primary">yjgA</name>
    <name evidence="5" type="synonym">darP</name>
    <name evidence="6" type="ORF">ACG0Z6_15175</name>
</gene>
<dbReference type="RefSeq" id="WP_394462914.1">
    <property type="nucleotide sequence ID" value="NZ_JBIGHZ010000006.1"/>
</dbReference>
<evidence type="ECO:0000256" key="5">
    <source>
        <dbReference type="HAMAP-Rule" id="MF_00765"/>
    </source>
</evidence>
<dbReference type="Pfam" id="PF04751">
    <property type="entry name" value="DarP"/>
    <property type="match status" value="1"/>
</dbReference>
<reference evidence="6 7" key="1">
    <citation type="submission" date="2024-08" db="EMBL/GenBank/DDBJ databases">
        <authorList>
            <person name="Lu H."/>
        </authorList>
    </citation>
    <scope>NUCLEOTIDE SEQUENCE [LARGE SCALE GENOMIC DNA]</scope>
    <source>
        <strain evidence="6 7">BYS180W</strain>
    </source>
</reference>
<comment type="function">
    <text evidence="5">Member of a network of 50S ribosomal subunit biogenesis factors which assembles along the 30S-50S interface, preventing incorrect 23S rRNA structures from forming. Promotes peptidyl transferase center (PTC) maturation.</text>
</comment>
<dbReference type="Proteomes" id="UP001606099">
    <property type="component" value="Unassembled WGS sequence"/>
</dbReference>
<dbReference type="PANTHER" id="PTHR38101">
    <property type="entry name" value="UPF0307 PROTEIN YJGA"/>
    <property type="match status" value="1"/>
</dbReference>
<dbReference type="EMBL" id="JBIGHZ010000006">
    <property type="protein sequence ID" value="MFG6449567.1"/>
    <property type="molecule type" value="Genomic_DNA"/>
</dbReference>
<dbReference type="HAMAP" id="MF_00765">
    <property type="entry name" value="DarP"/>
    <property type="match status" value="1"/>
</dbReference>
<dbReference type="SUPFAM" id="SSF158710">
    <property type="entry name" value="PSPTO4464-like"/>
    <property type="match status" value="1"/>
</dbReference>
<evidence type="ECO:0000256" key="4">
    <source>
        <dbReference type="ARBA" id="ARBA00022884"/>
    </source>
</evidence>
<organism evidence="6 7">
    <name type="scientific">Roseateles rivi</name>
    <dbReference type="NCBI Taxonomy" id="3299028"/>
    <lineage>
        <taxon>Bacteria</taxon>
        <taxon>Pseudomonadati</taxon>
        <taxon>Pseudomonadota</taxon>
        <taxon>Betaproteobacteria</taxon>
        <taxon>Burkholderiales</taxon>
        <taxon>Sphaerotilaceae</taxon>
        <taxon>Roseateles</taxon>
    </lineage>
</organism>
<name>A0ABW7FZ45_9BURK</name>
<accession>A0ABW7FZ45</accession>
<sequence>MQADHDTFDFDDDRPSKSQLKRDMNALQELGVELLDLPDSRLNALQLPDSLLDAIKMARKLRNTRGAQRRQMQLIGKLMRNIDAEPVRQAVAEFKLGRALDSVLLHEAEIWRERLVAADDALQQFLSAHPGVDMQHLRSLIRAARKDRAAEVSQRNGRSWRELFQFIKATLNATRGGDAALQDEVSTDDDDE</sequence>
<evidence type="ECO:0000256" key="2">
    <source>
        <dbReference type="ARBA" id="ARBA00022517"/>
    </source>
</evidence>
<dbReference type="PIRSF" id="PIRSF016183">
    <property type="entry name" value="UCP016183"/>
    <property type="match status" value="1"/>
</dbReference>
<evidence type="ECO:0000313" key="6">
    <source>
        <dbReference type="EMBL" id="MFG6449567.1"/>
    </source>
</evidence>
<evidence type="ECO:0000313" key="7">
    <source>
        <dbReference type="Proteomes" id="UP001606099"/>
    </source>
</evidence>
<dbReference type="InterPro" id="IPR023153">
    <property type="entry name" value="DarP_sf"/>
</dbReference>